<dbReference type="AlphaFoldDB" id="A0A4V1IRE3"/>
<accession>A0A4V1IRE3</accession>
<keyword evidence="5" id="KW-0007">Acetylation</keyword>
<keyword evidence="11" id="KW-0687">Ribonucleoprotein</keyword>
<dbReference type="EMBL" id="KZ995902">
    <property type="protein sequence ID" value="RKO89757.1"/>
    <property type="molecule type" value="Genomic_DNA"/>
</dbReference>
<evidence type="ECO:0000256" key="2">
    <source>
        <dbReference type="ARBA" id="ARBA00022499"/>
    </source>
</evidence>
<dbReference type="InterPro" id="IPR028364">
    <property type="entry name" value="Ribosomal_uL1/biogenesis"/>
</dbReference>
<dbReference type="OrthoDB" id="10251727at2759"/>
<evidence type="ECO:0000256" key="4">
    <source>
        <dbReference type="ARBA" id="ARBA00022843"/>
    </source>
</evidence>
<evidence type="ECO:0000313" key="12">
    <source>
        <dbReference type="Proteomes" id="UP000269721"/>
    </source>
</evidence>
<dbReference type="InterPro" id="IPR023674">
    <property type="entry name" value="Ribosomal_uL1-like"/>
</dbReference>
<evidence type="ECO:0000256" key="9">
    <source>
        <dbReference type="ARBA" id="ARBA00061550"/>
    </source>
</evidence>
<organism evidence="11 12">
    <name type="scientific">Blyttiomyces helicus</name>
    <dbReference type="NCBI Taxonomy" id="388810"/>
    <lineage>
        <taxon>Eukaryota</taxon>
        <taxon>Fungi</taxon>
        <taxon>Fungi incertae sedis</taxon>
        <taxon>Chytridiomycota</taxon>
        <taxon>Chytridiomycota incertae sedis</taxon>
        <taxon>Chytridiomycetes</taxon>
        <taxon>Chytridiomycetes incertae sedis</taxon>
        <taxon>Blyttiomyces</taxon>
    </lineage>
</organism>
<keyword evidence="11" id="KW-0689">Ribosomal protein</keyword>
<keyword evidence="6" id="KW-0175">Coiled coil</keyword>
<dbReference type="Pfam" id="PF00687">
    <property type="entry name" value="Ribosomal_L1"/>
    <property type="match status" value="1"/>
</dbReference>
<evidence type="ECO:0000256" key="7">
    <source>
        <dbReference type="ARBA" id="ARBA00023242"/>
    </source>
</evidence>
<evidence type="ECO:0000256" key="5">
    <source>
        <dbReference type="ARBA" id="ARBA00022990"/>
    </source>
</evidence>
<keyword evidence="12" id="KW-1185">Reference proteome</keyword>
<proteinExistence type="inferred from homology"/>
<comment type="subcellular location">
    <subcellularLocation>
        <location evidence="1">Nucleus</location>
        <location evidence="1">Nucleolus</location>
    </subcellularLocation>
</comment>
<keyword evidence="4" id="KW-0832">Ubl conjugation</keyword>
<dbReference type="FunFam" id="3.40.50.790:FF:000004">
    <property type="entry name" value="Ribosomal L1 domain-containing 1-like 1"/>
    <property type="match status" value="1"/>
</dbReference>
<evidence type="ECO:0000256" key="6">
    <source>
        <dbReference type="ARBA" id="ARBA00023054"/>
    </source>
</evidence>
<reference evidence="12" key="1">
    <citation type="journal article" date="2018" name="Nat. Microbiol.">
        <title>Leveraging single-cell genomics to expand the fungal tree of life.</title>
        <authorList>
            <person name="Ahrendt S.R."/>
            <person name="Quandt C.A."/>
            <person name="Ciobanu D."/>
            <person name="Clum A."/>
            <person name="Salamov A."/>
            <person name="Andreopoulos B."/>
            <person name="Cheng J.F."/>
            <person name="Woyke T."/>
            <person name="Pelin A."/>
            <person name="Henrissat B."/>
            <person name="Reynolds N.K."/>
            <person name="Benny G.L."/>
            <person name="Smith M.E."/>
            <person name="James T.Y."/>
            <person name="Grigoriev I.V."/>
        </authorList>
    </citation>
    <scope>NUCLEOTIDE SEQUENCE [LARGE SCALE GENOMIC DNA]</scope>
</reference>
<keyword evidence="2" id="KW-1017">Isopeptide bond</keyword>
<evidence type="ECO:0000256" key="10">
    <source>
        <dbReference type="ARBA" id="ARBA00070787"/>
    </source>
</evidence>
<dbReference type="Proteomes" id="UP000269721">
    <property type="component" value="Unassembled WGS sequence"/>
</dbReference>
<protein>
    <recommendedName>
        <fullName evidence="10">Ribosomal L1 domain-containing protein 1</fullName>
    </recommendedName>
</protein>
<keyword evidence="7" id="KW-0539">Nucleus</keyword>
<dbReference type="GO" id="GO:0005730">
    <property type="term" value="C:nucleolus"/>
    <property type="evidence" value="ECO:0007669"/>
    <property type="project" value="UniProtKB-SubCell"/>
</dbReference>
<evidence type="ECO:0000256" key="3">
    <source>
        <dbReference type="ARBA" id="ARBA00022553"/>
    </source>
</evidence>
<sequence length="202" mass="22154">MSHLDRTLVRARLLPGPLCEAFGPGRVAKASKALLAYAKKQEAEKAAGPKPDLVSDADSFIHLVLTTRKISEKKSIKPQRIPLPHSIYGEDIEVCLFTKDPQREFKDLIQEKGVKSIARVIGISKLKAKFKPYEAKRQLCASYPIFLADERILPLLPTALGKAFFSKNKHPAPVDLTKGNLAGEISKAIGSTYLHLSPGACQ</sequence>
<gene>
    <name evidence="11" type="ORF">BDK51DRAFT_44781</name>
</gene>
<name>A0A4V1IRE3_9FUNG</name>
<evidence type="ECO:0000256" key="8">
    <source>
        <dbReference type="ARBA" id="ARBA00054167"/>
    </source>
</evidence>
<dbReference type="InterPro" id="IPR016095">
    <property type="entry name" value="Ribosomal_uL1_3-a/b-sand"/>
</dbReference>
<dbReference type="Gene3D" id="3.40.50.790">
    <property type="match status" value="1"/>
</dbReference>
<evidence type="ECO:0000256" key="1">
    <source>
        <dbReference type="ARBA" id="ARBA00004604"/>
    </source>
</evidence>
<comment type="function">
    <text evidence="8">Regulates cellular senescence through inhibition of PTEN translation. Acts as a pro-apoptotic regulator in response to DNA damage.</text>
</comment>
<evidence type="ECO:0000313" key="11">
    <source>
        <dbReference type="EMBL" id="RKO89757.1"/>
    </source>
</evidence>
<dbReference type="CDD" id="cd00403">
    <property type="entry name" value="Ribosomal_L1"/>
    <property type="match status" value="1"/>
</dbReference>
<comment type="similarity">
    <text evidence="9">Belongs to the universal ribosomal protein uL1 family. Highly divergent.</text>
</comment>
<dbReference type="SUPFAM" id="SSF56808">
    <property type="entry name" value="Ribosomal protein L1"/>
    <property type="match status" value="1"/>
</dbReference>
<dbReference type="GO" id="GO:0005840">
    <property type="term" value="C:ribosome"/>
    <property type="evidence" value="ECO:0007669"/>
    <property type="project" value="UniProtKB-KW"/>
</dbReference>
<keyword evidence="3" id="KW-0597">Phosphoprotein</keyword>